<dbReference type="Pfam" id="PF02515">
    <property type="entry name" value="CoA_transf_3"/>
    <property type="match status" value="1"/>
</dbReference>
<dbReference type="PANTHER" id="PTHR48207">
    <property type="entry name" value="SUCCINATE--HYDROXYMETHYLGLUTARATE COA-TRANSFERASE"/>
    <property type="match status" value="1"/>
</dbReference>
<evidence type="ECO:0008006" key="3">
    <source>
        <dbReference type="Google" id="ProtNLM"/>
    </source>
</evidence>
<name>A0A383AX74_9ZZZZ</name>
<dbReference type="InterPro" id="IPR023606">
    <property type="entry name" value="CoA-Trfase_III_dom_1_sf"/>
</dbReference>
<dbReference type="AlphaFoldDB" id="A0A383AX74"/>
<evidence type="ECO:0000256" key="1">
    <source>
        <dbReference type="ARBA" id="ARBA00022679"/>
    </source>
</evidence>
<proteinExistence type="predicted"/>
<feature type="non-terminal residue" evidence="2">
    <location>
        <position position="1"/>
    </location>
</feature>
<dbReference type="InterPro" id="IPR050483">
    <property type="entry name" value="CoA-transferase_III_domain"/>
</dbReference>
<dbReference type="Gene3D" id="3.40.50.10540">
    <property type="entry name" value="Crotonobetainyl-coa:carnitine coa-transferase, domain 1"/>
    <property type="match status" value="1"/>
</dbReference>
<keyword evidence="1" id="KW-0808">Transferase</keyword>
<accession>A0A383AX74</accession>
<dbReference type="GO" id="GO:0008410">
    <property type="term" value="F:CoA-transferase activity"/>
    <property type="evidence" value="ECO:0007669"/>
    <property type="project" value="TreeGrafter"/>
</dbReference>
<evidence type="ECO:0000313" key="2">
    <source>
        <dbReference type="EMBL" id="SVE11785.1"/>
    </source>
</evidence>
<dbReference type="PANTHER" id="PTHR48207:SF3">
    <property type="entry name" value="SUCCINATE--HYDROXYMETHYLGLUTARATE COA-TRANSFERASE"/>
    <property type="match status" value="1"/>
</dbReference>
<dbReference type="InterPro" id="IPR003673">
    <property type="entry name" value="CoA-Trfase_fam_III"/>
</dbReference>
<gene>
    <name evidence="2" type="ORF">METZ01_LOCUS464639</name>
</gene>
<dbReference type="Gene3D" id="3.30.1540.10">
    <property type="entry name" value="formyl-coa transferase, domain 3"/>
    <property type="match status" value="1"/>
</dbReference>
<dbReference type="SUPFAM" id="SSF89796">
    <property type="entry name" value="CoA-transferase family III (CaiB/BaiF)"/>
    <property type="match status" value="1"/>
</dbReference>
<organism evidence="2">
    <name type="scientific">marine metagenome</name>
    <dbReference type="NCBI Taxonomy" id="408172"/>
    <lineage>
        <taxon>unclassified sequences</taxon>
        <taxon>metagenomes</taxon>
        <taxon>ecological metagenomes</taxon>
    </lineage>
</organism>
<protein>
    <recommendedName>
        <fullName evidence="3">CoA transferase</fullName>
    </recommendedName>
</protein>
<dbReference type="InterPro" id="IPR044855">
    <property type="entry name" value="CoA-Trfase_III_dom3_sf"/>
</dbReference>
<sequence>VKRAGTPSRYFDISLMRGAACLNAIRIMAAARGELSQVARTAPSGIFRCADGWLQLVIMQDRDFDALCDILCLDDFKADESLRGNEARLARADELVERVSAILLTKPTAHWRELFTDAGLQNEMLQNYQQFLEHPQVIETELFSPIDLPGLAKPLPIPNPPGIPKIMNGTPAGTSPVTGQHSDEILAELGYNGDDIADLRNLGVVTTWTGRVDP</sequence>
<reference evidence="2" key="1">
    <citation type="submission" date="2018-05" db="EMBL/GenBank/DDBJ databases">
        <authorList>
            <person name="Lanie J.A."/>
            <person name="Ng W.-L."/>
            <person name="Kazmierczak K.M."/>
            <person name="Andrzejewski T.M."/>
            <person name="Davidsen T.M."/>
            <person name="Wayne K.J."/>
            <person name="Tettelin H."/>
            <person name="Glass J.I."/>
            <person name="Rusch D."/>
            <person name="Podicherti R."/>
            <person name="Tsui H.-C.T."/>
            <person name="Winkler M.E."/>
        </authorList>
    </citation>
    <scope>NUCLEOTIDE SEQUENCE</scope>
</reference>
<dbReference type="EMBL" id="UINC01195295">
    <property type="protein sequence ID" value="SVE11785.1"/>
    <property type="molecule type" value="Genomic_DNA"/>
</dbReference>